<accession>A0A4W2F8E1</accession>
<keyword evidence="4" id="KW-1185">Reference proteome</keyword>
<feature type="transmembrane region" description="Helical" evidence="2">
    <location>
        <begin position="45"/>
        <end position="63"/>
    </location>
</feature>
<dbReference type="SMR" id="A0A4W2F8E1"/>
<dbReference type="GO" id="GO:0005742">
    <property type="term" value="C:mitochondrial outer membrane translocase complex"/>
    <property type="evidence" value="ECO:0007669"/>
    <property type="project" value="InterPro"/>
</dbReference>
<reference evidence="3" key="2">
    <citation type="submission" date="2025-05" db="UniProtKB">
        <authorList>
            <consortium name="Ensembl"/>
        </authorList>
    </citation>
    <scope>IDENTIFICATION</scope>
</reference>
<dbReference type="OMA" id="NDLMAPQ"/>
<keyword evidence="2" id="KW-1133">Transmembrane helix</keyword>
<dbReference type="AlphaFoldDB" id="A0A4W2F8E1"/>
<keyword evidence="2" id="KW-0472">Membrane</keyword>
<dbReference type="Ensembl" id="ENSBIXT00000053624.1">
    <property type="protein sequence ID" value="ENSBIXP00000026380.1"/>
    <property type="gene ID" value="ENSBIXG00000030139.1"/>
</dbReference>
<dbReference type="Proteomes" id="UP000314981">
    <property type="component" value="Chromosome 12"/>
</dbReference>
<dbReference type="Ensembl" id="ENSBIXT00005013935.1">
    <property type="protein sequence ID" value="ENSBIXP00005001597.1"/>
    <property type="gene ID" value="ENSBIXG00005008070.1"/>
</dbReference>
<keyword evidence="2" id="KW-0812">Transmembrane</keyword>
<dbReference type="Proteomes" id="UP000429181">
    <property type="component" value="Chromosome 12"/>
</dbReference>
<evidence type="ECO:0000256" key="2">
    <source>
        <dbReference type="SAM" id="Phobius"/>
    </source>
</evidence>
<evidence type="ECO:0000313" key="5">
    <source>
        <dbReference type="Proteomes" id="UP000429181"/>
    </source>
</evidence>
<organism evidence="3 5">
    <name type="scientific">Bos indicus x Bos taurus</name>
    <name type="common">Hybrid cattle</name>
    <dbReference type="NCBI Taxonomy" id="30522"/>
    <lineage>
        <taxon>Eukaryota</taxon>
        <taxon>Metazoa</taxon>
        <taxon>Chordata</taxon>
        <taxon>Craniata</taxon>
        <taxon>Vertebrata</taxon>
        <taxon>Euteleostomi</taxon>
        <taxon>Mammalia</taxon>
        <taxon>Eutheria</taxon>
        <taxon>Laurasiatheria</taxon>
        <taxon>Artiodactyla</taxon>
        <taxon>Ruminantia</taxon>
        <taxon>Pecora</taxon>
        <taxon>Bovidae</taxon>
        <taxon>Bovinae</taxon>
        <taxon>Bos</taxon>
    </lineage>
</organism>
<name>A0A4W2F8E1_BOBOX</name>
<feature type="region of interest" description="Disordered" evidence="1">
    <location>
        <begin position="1"/>
        <end position="25"/>
    </location>
</feature>
<dbReference type="PANTHER" id="PTHR15527">
    <property type="entry name" value="MITOCHONDRIAL IMPORT RECEPTOR SUBUNIT TOM6 HOMOLOG"/>
    <property type="match status" value="1"/>
</dbReference>
<dbReference type="Pfam" id="PF15184">
    <property type="entry name" value="TOM6p"/>
    <property type="match status" value="1"/>
</dbReference>
<dbReference type="GeneTree" id="ENSGT00390000002376"/>
<evidence type="ECO:0000313" key="4">
    <source>
        <dbReference type="Proteomes" id="UP000314981"/>
    </source>
</evidence>
<evidence type="ECO:0008006" key="6">
    <source>
        <dbReference type="Google" id="ProtNLM"/>
    </source>
</evidence>
<protein>
    <recommendedName>
        <fullName evidence="6">Translocase of outer mitochondrial membrane 6</fullName>
    </recommendedName>
</protein>
<dbReference type="PANTHER" id="PTHR15527:SF0">
    <property type="entry name" value="MITOCHONDRIAL IMPORT RECEPTOR SUBUNIT TOM6 HOMOLOG"/>
    <property type="match status" value="1"/>
</dbReference>
<dbReference type="STRING" id="30522.A0A4W2F8E1"/>
<evidence type="ECO:0000256" key="1">
    <source>
        <dbReference type="SAM" id="MobiDB-lite"/>
    </source>
</evidence>
<sequence>MASSGAGVTAAGSANEAPKIPDNVGDWLPGVYRFATDRNDFRRNLILNLGLFAAGVWLARNLSDTDLMAPQPGV</sequence>
<evidence type="ECO:0000313" key="3">
    <source>
        <dbReference type="Ensembl" id="ENSBIXP00005001597.1"/>
    </source>
</evidence>
<reference evidence="4 5" key="1">
    <citation type="submission" date="2018-11" db="EMBL/GenBank/DDBJ databases">
        <title>Haplotype-resolved cattle genomes.</title>
        <authorList>
            <person name="Low W.Y."/>
            <person name="Tearle R."/>
            <person name="Bickhart D.M."/>
            <person name="Rosen B.D."/>
            <person name="Koren S."/>
            <person name="Rhie A."/>
            <person name="Hiendleder S."/>
            <person name="Phillippy A.M."/>
            <person name="Smith T.P.L."/>
            <person name="Williams J.L."/>
        </authorList>
    </citation>
    <scope>NUCLEOTIDE SEQUENCE [LARGE SCALE GENOMIC DNA]</scope>
</reference>
<proteinExistence type="predicted"/>
<dbReference type="InterPro" id="IPR029182">
    <property type="entry name" value="TOMM6"/>
</dbReference>
<feature type="compositionally biased region" description="Low complexity" evidence="1">
    <location>
        <begin position="1"/>
        <end position="14"/>
    </location>
</feature>